<proteinExistence type="predicted"/>
<sequence length="36" mass="3922">MLGSALRATLSTIALLWRLLTSHGKLYSTSFVKATI</sequence>
<evidence type="ECO:0000313" key="1">
    <source>
        <dbReference type="EMBL" id="EJX05931.1"/>
    </source>
</evidence>
<reference evidence="1" key="1">
    <citation type="journal article" date="2012" name="PLoS ONE">
        <title>Gene sets for utilization of primary and secondary nutrition supplies in the distal gut of endangered iberian lynx.</title>
        <authorList>
            <person name="Alcaide M."/>
            <person name="Messina E."/>
            <person name="Richter M."/>
            <person name="Bargiela R."/>
            <person name="Peplies J."/>
            <person name="Huws S.A."/>
            <person name="Newbold C.J."/>
            <person name="Golyshin P.N."/>
            <person name="Simon M.A."/>
            <person name="Lopez G."/>
            <person name="Yakimov M.M."/>
            <person name="Ferrer M."/>
        </authorList>
    </citation>
    <scope>NUCLEOTIDE SEQUENCE</scope>
</reference>
<comment type="caution">
    <text evidence="1">The sequence shown here is derived from an EMBL/GenBank/DDBJ whole genome shotgun (WGS) entry which is preliminary data.</text>
</comment>
<dbReference type="EMBL" id="AMCI01001324">
    <property type="protein sequence ID" value="EJX05931.1"/>
    <property type="molecule type" value="Genomic_DNA"/>
</dbReference>
<accession>J9D064</accession>
<dbReference type="AlphaFoldDB" id="J9D064"/>
<name>J9D064_9ZZZZ</name>
<protein>
    <submittedName>
        <fullName evidence="1">Uncharacterized protein</fullName>
    </submittedName>
</protein>
<organism evidence="1">
    <name type="scientific">gut metagenome</name>
    <dbReference type="NCBI Taxonomy" id="749906"/>
    <lineage>
        <taxon>unclassified sequences</taxon>
        <taxon>metagenomes</taxon>
        <taxon>organismal metagenomes</taxon>
    </lineage>
</organism>
<gene>
    <name evidence="1" type="ORF">EVA_05957</name>
</gene>